<dbReference type="EMBL" id="CP001185">
    <property type="protein sequence ID" value="ACJ75736.1"/>
    <property type="molecule type" value="Genomic_DNA"/>
</dbReference>
<keyword evidence="1" id="KW-0805">Transcription regulation</keyword>
<dbReference type="Gene3D" id="3.40.50.2300">
    <property type="match status" value="2"/>
</dbReference>
<dbReference type="Pfam" id="PF13407">
    <property type="entry name" value="Peripla_BP_4"/>
    <property type="match status" value="1"/>
</dbReference>
<dbReference type="InterPro" id="IPR036390">
    <property type="entry name" value="WH_DNA-bd_sf"/>
</dbReference>
<keyword evidence="3" id="KW-0804">Transcription</keyword>
<dbReference type="PRINTS" id="PR00035">
    <property type="entry name" value="HTHGNTR"/>
</dbReference>
<dbReference type="AlphaFoldDB" id="B7ICK9"/>
<dbReference type="OrthoDB" id="47944at2"/>
<dbReference type="InterPro" id="IPR028082">
    <property type="entry name" value="Peripla_BP_I"/>
</dbReference>
<accession>B7ICK9</accession>
<proteinExistence type="predicted"/>
<reference evidence="5 6" key="1">
    <citation type="journal article" date="2009" name="J. Bacteriol.">
        <title>The genome of Thermosipho africanus TCF52B: lateral genetic connections to the Firmicutes and Archaea.</title>
        <authorList>
            <person name="Nesboe C.L."/>
            <person name="Bapteste E."/>
            <person name="Curtis B."/>
            <person name="Dahle H."/>
            <person name="Lopez P."/>
            <person name="Macleod D."/>
            <person name="Dlutek M."/>
            <person name="Bowman S."/>
            <person name="Zhaxybayeva O."/>
            <person name="Birkeland N.-K."/>
            <person name="Doolittle W.F."/>
        </authorList>
    </citation>
    <scope>NUCLEOTIDE SEQUENCE [LARGE SCALE GENOMIC DNA]</scope>
    <source>
        <strain evidence="5 6">TCF52B</strain>
    </source>
</reference>
<name>B7ICK9_THEAB</name>
<organism evidence="5 6">
    <name type="scientific">Thermosipho africanus (strain TCF52B)</name>
    <dbReference type="NCBI Taxonomy" id="484019"/>
    <lineage>
        <taxon>Bacteria</taxon>
        <taxon>Thermotogati</taxon>
        <taxon>Thermotogota</taxon>
        <taxon>Thermotogae</taxon>
        <taxon>Thermotogales</taxon>
        <taxon>Fervidobacteriaceae</taxon>
        <taxon>Thermosipho</taxon>
    </lineage>
</organism>
<dbReference type="PANTHER" id="PTHR30146">
    <property type="entry name" value="LACI-RELATED TRANSCRIPTIONAL REPRESSOR"/>
    <property type="match status" value="1"/>
</dbReference>
<evidence type="ECO:0000256" key="2">
    <source>
        <dbReference type="ARBA" id="ARBA00023125"/>
    </source>
</evidence>
<dbReference type="RefSeq" id="WP_012580124.1">
    <property type="nucleotide sequence ID" value="NC_011653.1"/>
</dbReference>
<keyword evidence="2" id="KW-0238">DNA-binding</keyword>
<dbReference type="eggNOG" id="COG1609">
    <property type="taxonomic scope" value="Bacteria"/>
</dbReference>
<dbReference type="InterPro" id="IPR025997">
    <property type="entry name" value="SBP_2_dom"/>
</dbReference>
<dbReference type="InterPro" id="IPR000524">
    <property type="entry name" value="Tscrpt_reg_HTH_GntR"/>
</dbReference>
<protein>
    <submittedName>
        <fullName evidence="5">Putative transcription regulator</fullName>
    </submittedName>
</protein>
<dbReference type="PANTHER" id="PTHR30146:SF24">
    <property type="entry name" value="XYLOSE OPERON REGULATORY PROTEIN"/>
    <property type="match status" value="1"/>
</dbReference>
<dbReference type="SMART" id="SM00345">
    <property type="entry name" value="HTH_GNTR"/>
    <property type="match status" value="1"/>
</dbReference>
<dbReference type="KEGG" id="taf:THA_1291"/>
<sequence length="350" mass="39403">MIPLYLKIANYLETKILKGEYLPGDKIPSENILSEQFNTTRTTVRKALAELEKKGIITRVFGLGTFVTEINIVSKKKIGIIVQNTKIVYGIIKFCSKIGSKCFVVERVENLEAEKQAIKQLLSMGVDGIIMEPTVNSIANDILKSLLQNNFPVVFVDRSIDIGFPVPTVINNNYSGGKMLGEHMRKVHKIKSAIYVTSEDMTISSVYERYNGIKDGLKFSPEIIKVPKIDGDYSQIIKFAKKVDAIFFCNDMMAVRGITTLLQNNIKIPNDIKVLGYDNDYVSKIVNPKLTTVNQDLSLIGETAASLMVSLIKNEKVELENKIESKLIIRKSCGCKEEEEKNVQRKRQRN</sequence>
<dbReference type="Gene3D" id="1.10.10.10">
    <property type="entry name" value="Winged helix-like DNA-binding domain superfamily/Winged helix DNA-binding domain"/>
    <property type="match status" value="1"/>
</dbReference>
<dbReference type="Pfam" id="PF00392">
    <property type="entry name" value="GntR"/>
    <property type="match status" value="1"/>
</dbReference>
<evidence type="ECO:0000313" key="5">
    <source>
        <dbReference type="EMBL" id="ACJ75736.1"/>
    </source>
</evidence>
<dbReference type="SUPFAM" id="SSF53822">
    <property type="entry name" value="Periplasmic binding protein-like I"/>
    <property type="match status" value="1"/>
</dbReference>
<keyword evidence="6" id="KW-1185">Reference proteome</keyword>
<dbReference type="PROSITE" id="PS50949">
    <property type="entry name" value="HTH_GNTR"/>
    <property type="match status" value="1"/>
</dbReference>
<gene>
    <name evidence="5" type="ordered locus">THA_1291</name>
</gene>
<evidence type="ECO:0000256" key="3">
    <source>
        <dbReference type="ARBA" id="ARBA00023163"/>
    </source>
</evidence>
<evidence type="ECO:0000256" key="1">
    <source>
        <dbReference type="ARBA" id="ARBA00023015"/>
    </source>
</evidence>
<dbReference type="GO" id="GO:0000976">
    <property type="term" value="F:transcription cis-regulatory region binding"/>
    <property type="evidence" value="ECO:0007669"/>
    <property type="project" value="TreeGrafter"/>
</dbReference>
<dbReference type="STRING" id="484019.THA_1291"/>
<evidence type="ECO:0000313" key="6">
    <source>
        <dbReference type="Proteomes" id="UP000002453"/>
    </source>
</evidence>
<dbReference type="CDD" id="cd06267">
    <property type="entry name" value="PBP1_LacI_sugar_binding-like"/>
    <property type="match status" value="1"/>
</dbReference>
<dbReference type="InterPro" id="IPR036388">
    <property type="entry name" value="WH-like_DNA-bd_sf"/>
</dbReference>
<dbReference type="HOGENOM" id="CLU_037628_15_0_0"/>
<dbReference type="GO" id="GO:0003700">
    <property type="term" value="F:DNA-binding transcription factor activity"/>
    <property type="evidence" value="ECO:0007669"/>
    <property type="project" value="InterPro"/>
</dbReference>
<feature type="domain" description="HTH gntR-type" evidence="4">
    <location>
        <begin position="2"/>
        <end position="70"/>
    </location>
</feature>
<evidence type="ECO:0000259" key="4">
    <source>
        <dbReference type="PROSITE" id="PS50949"/>
    </source>
</evidence>
<dbReference type="SUPFAM" id="SSF46785">
    <property type="entry name" value="Winged helix' DNA-binding domain"/>
    <property type="match status" value="1"/>
</dbReference>
<dbReference type="Proteomes" id="UP000002453">
    <property type="component" value="Chromosome"/>
</dbReference>
<dbReference type="CDD" id="cd07377">
    <property type="entry name" value="WHTH_GntR"/>
    <property type="match status" value="1"/>
</dbReference>